<evidence type="ECO:0000313" key="3">
    <source>
        <dbReference type="Proteomes" id="UP000054481"/>
    </source>
</evidence>
<sequence length="283" mass="30125">MQGLPSHRRLLDALAAALSSRANHPCGSSPPSGPDDPGAARRWLLLTLHVLFPDVVLPALDLLDRRLVSRVSMAAEETGPPAGRNRDGSESSTGVRDCRRDSYACEPDNHGTLALDTVEHPASRRLLTCPSRCPHLYVVQSLASTMGRPRGGREGASPPKIHVVHLDAWSCSCANFALAAFGSQSEAEMSLFKPRTSSSPRPAPLSPTSEDLPSLGGQGVGCETTSFFGGMSIDRRSSRGENMPCCKHLLACVLAEVWSGVNDLIDDRTVSKYELAGIAAGVF</sequence>
<proteinExistence type="predicted"/>
<name>A0A0F7ZY84_9HYPO</name>
<dbReference type="EMBL" id="KQ030554">
    <property type="protein sequence ID" value="KJZ72027.1"/>
    <property type="molecule type" value="Genomic_DNA"/>
</dbReference>
<feature type="region of interest" description="Disordered" evidence="1">
    <location>
        <begin position="191"/>
        <end position="215"/>
    </location>
</feature>
<feature type="region of interest" description="Disordered" evidence="1">
    <location>
        <begin position="74"/>
        <end position="96"/>
    </location>
</feature>
<organism evidence="2 3">
    <name type="scientific">Hirsutella minnesotensis 3608</name>
    <dbReference type="NCBI Taxonomy" id="1043627"/>
    <lineage>
        <taxon>Eukaryota</taxon>
        <taxon>Fungi</taxon>
        <taxon>Dikarya</taxon>
        <taxon>Ascomycota</taxon>
        <taxon>Pezizomycotina</taxon>
        <taxon>Sordariomycetes</taxon>
        <taxon>Hypocreomycetidae</taxon>
        <taxon>Hypocreales</taxon>
        <taxon>Ophiocordycipitaceae</taxon>
        <taxon>Hirsutella</taxon>
    </lineage>
</organism>
<evidence type="ECO:0000313" key="2">
    <source>
        <dbReference type="EMBL" id="KJZ72027.1"/>
    </source>
</evidence>
<protein>
    <recommendedName>
        <fullName evidence="4">SWIM-type domain-containing protein</fullName>
    </recommendedName>
</protein>
<accession>A0A0F7ZY84</accession>
<feature type="compositionally biased region" description="Polar residues" evidence="1">
    <location>
        <begin position="195"/>
        <end position="211"/>
    </location>
</feature>
<gene>
    <name evidence="2" type="ORF">HIM_08588</name>
</gene>
<dbReference type="Proteomes" id="UP000054481">
    <property type="component" value="Unassembled WGS sequence"/>
</dbReference>
<dbReference type="OrthoDB" id="74545at2759"/>
<reference evidence="2 3" key="1">
    <citation type="journal article" date="2014" name="Genome Biol. Evol.">
        <title>Comparative genomics and transcriptomics analyses reveal divergent lifestyle features of nematode endoparasitic fungus Hirsutella minnesotensis.</title>
        <authorList>
            <person name="Lai Y."/>
            <person name="Liu K."/>
            <person name="Zhang X."/>
            <person name="Zhang X."/>
            <person name="Li K."/>
            <person name="Wang N."/>
            <person name="Shu C."/>
            <person name="Wu Y."/>
            <person name="Wang C."/>
            <person name="Bushley K.E."/>
            <person name="Xiang M."/>
            <person name="Liu X."/>
        </authorList>
    </citation>
    <scope>NUCLEOTIDE SEQUENCE [LARGE SCALE GENOMIC DNA]</scope>
    <source>
        <strain evidence="2 3">3608</strain>
    </source>
</reference>
<dbReference type="AlphaFoldDB" id="A0A0F7ZY84"/>
<evidence type="ECO:0008006" key="4">
    <source>
        <dbReference type="Google" id="ProtNLM"/>
    </source>
</evidence>
<keyword evidence="3" id="KW-1185">Reference proteome</keyword>
<evidence type="ECO:0000256" key="1">
    <source>
        <dbReference type="SAM" id="MobiDB-lite"/>
    </source>
</evidence>